<proteinExistence type="predicted"/>
<dbReference type="OrthoDB" id="1437689at2"/>
<accession>A0A495PYS7</accession>
<dbReference type="Proteomes" id="UP000276282">
    <property type="component" value="Unassembled WGS sequence"/>
</dbReference>
<protein>
    <submittedName>
        <fullName evidence="1">Uncharacterized protein</fullName>
    </submittedName>
</protein>
<name>A0A495PYS7_9FLAO</name>
<dbReference type="AlphaFoldDB" id="A0A495PYS7"/>
<evidence type="ECO:0000313" key="2">
    <source>
        <dbReference type="Proteomes" id="UP000276282"/>
    </source>
</evidence>
<sequence>MKRSFSYFKKTFTSFTFISLVILLNLTGCKDEKSNEEIIVLTEEKAKVEKPEPGIVEVVTENMDFKMPKSIPSGWTTFKYRNQSKDTHFLILEKYPEGKSISDAKKEIIPIFQSAMDSIFVGKKEAGMAEFAKFPEWFHQIQFTGGTGLIAPGKIAQTTLNLEPGKYLVECYVKMNNGMFHSYMGMITELEVTTTENEKVAPTPTSEISISSAKGIEFDKNINSGRQIFKIDFKDQKVYPNFLGHDLHLVKISKGTDIKTLESWINWLEPKGLISPVPQGFEFLGGVQDLPAGHSGYFSVNLDEGDYAFIAEIPDASKFNMLKEFKVGKKDLASN</sequence>
<dbReference type="EMBL" id="RBLG01000001">
    <property type="protein sequence ID" value="RKS55569.1"/>
    <property type="molecule type" value="Genomic_DNA"/>
</dbReference>
<organism evidence="1 2">
    <name type="scientific">Gillisia mitskevichiae</name>
    <dbReference type="NCBI Taxonomy" id="270921"/>
    <lineage>
        <taxon>Bacteria</taxon>
        <taxon>Pseudomonadati</taxon>
        <taxon>Bacteroidota</taxon>
        <taxon>Flavobacteriia</taxon>
        <taxon>Flavobacteriales</taxon>
        <taxon>Flavobacteriaceae</taxon>
        <taxon>Gillisia</taxon>
    </lineage>
</organism>
<dbReference type="RefSeq" id="WP_121344373.1">
    <property type="nucleotide sequence ID" value="NZ_RBLG01000001.1"/>
</dbReference>
<keyword evidence="2" id="KW-1185">Reference proteome</keyword>
<gene>
    <name evidence="1" type="ORF">BC962_0534</name>
</gene>
<comment type="caution">
    <text evidence="1">The sequence shown here is derived from an EMBL/GenBank/DDBJ whole genome shotgun (WGS) entry which is preliminary data.</text>
</comment>
<evidence type="ECO:0000313" key="1">
    <source>
        <dbReference type="EMBL" id="RKS55569.1"/>
    </source>
</evidence>
<reference evidence="1 2" key="1">
    <citation type="submission" date="2018-10" db="EMBL/GenBank/DDBJ databases">
        <title>Genomic Encyclopedia of Archaeal and Bacterial Type Strains, Phase II (KMG-II): from individual species to whole genera.</title>
        <authorList>
            <person name="Goeker M."/>
        </authorList>
    </citation>
    <scope>NUCLEOTIDE SEQUENCE [LARGE SCALE GENOMIC DNA]</scope>
    <source>
        <strain evidence="1 2">DSM 19839</strain>
    </source>
</reference>